<evidence type="ECO:0000256" key="1">
    <source>
        <dbReference type="ARBA" id="ARBA00022786"/>
    </source>
</evidence>
<dbReference type="SMART" id="SM00212">
    <property type="entry name" value="UBCc"/>
    <property type="match status" value="1"/>
</dbReference>
<organism evidence="4 5">
    <name type="scientific">Phyllosticta capitalensis</name>
    <dbReference type="NCBI Taxonomy" id="121624"/>
    <lineage>
        <taxon>Eukaryota</taxon>
        <taxon>Fungi</taxon>
        <taxon>Dikarya</taxon>
        <taxon>Ascomycota</taxon>
        <taxon>Pezizomycotina</taxon>
        <taxon>Dothideomycetes</taxon>
        <taxon>Dothideomycetes incertae sedis</taxon>
        <taxon>Botryosphaeriales</taxon>
        <taxon>Phyllostictaceae</taxon>
        <taxon>Phyllosticta</taxon>
    </lineage>
</organism>
<dbReference type="InterPro" id="IPR016135">
    <property type="entry name" value="UBQ-conjugating_enzyme/RWD"/>
</dbReference>
<dbReference type="Gene3D" id="3.10.110.10">
    <property type="entry name" value="Ubiquitin Conjugating Enzyme"/>
    <property type="match status" value="1"/>
</dbReference>
<dbReference type="InterPro" id="IPR050113">
    <property type="entry name" value="Ub_conjugating_enzyme"/>
</dbReference>
<evidence type="ECO:0000313" key="5">
    <source>
        <dbReference type="Proteomes" id="UP001492380"/>
    </source>
</evidence>
<proteinExistence type="predicted"/>
<comment type="caution">
    <text evidence="4">The sequence shown here is derived from an EMBL/GenBank/DDBJ whole genome shotgun (WGS) entry which is preliminary data.</text>
</comment>
<dbReference type="Proteomes" id="UP001492380">
    <property type="component" value="Unassembled WGS sequence"/>
</dbReference>
<keyword evidence="5" id="KW-1185">Reference proteome</keyword>
<accession>A0ABR1YL80</accession>
<dbReference type="PROSITE" id="PS50127">
    <property type="entry name" value="UBC_2"/>
    <property type="match status" value="1"/>
</dbReference>
<dbReference type="PANTHER" id="PTHR24067">
    <property type="entry name" value="UBIQUITIN-CONJUGATING ENZYME E2"/>
    <property type="match status" value="1"/>
</dbReference>
<feature type="compositionally biased region" description="Pro residues" evidence="2">
    <location>
        <begin position="245"/>
        <end position="256"/>
    </location>
</feature>
<reference evidence="4 5" key="1">
    <citation type="submission" date="2024-04" db="EMBL/GenBank/DDBJ databases">
        <title>Phyllosticta paracitricarpa is synonymous to the EU quarantine fungus P. citricarpa based on phylogenomic analyses.</title>
        <authorList>
            <consortium name="Lawrence Berkeley National Laboratory"/>
            <person name="Van Ingen-Buijs V.A."/>
            <person name="Van Westerhoven A.C."/>
            <person name="Haridas S."/>
            <person name="Skiadas P."/>
            <person name="Martin F."/>
            <person name="Groenewald J.Z."/>
            <person name="Crous P.W."/>
            <person name="Seidl M.F."/>
        </authorList>
    </citation>
    <scope>NUCLEOTIDE SEQUENCE [LARGE SCALE GENOMIC DNA]</scope>
    <source>
        <strain evidence="4 5">CBS 123374</strain>
    </source>
</reference>
<keyword evidence="1" id="KW-0833">Ubl conjugation pathway</keyword>
<name>A0ABR1YL80_9PEZI</name>
<protein>
    <submittedName>
        <fullName evidence="4">Ubiquitin-conjugating enzyme/RWD-like protein</fullName>
    </submittedName>
</protein>
<feature type="compositionally biased region" description="Low complexity" evidence="2">
    <location>
        <begin position="257"/>
        <end position="277"/>
    </location>
</feature>
<feature type="region of interest" description="Disordered" evidence="2">
    <location>
        <begin position="194"/>
        <end position="281"/>
    </location>
</feature>
<evidence type="ECO:0000256" key="2">
    <source>
        <dbReference type="SAM" id="MobiDB-lite"/>
    </source>
</evidence>
<dbReference type="CDD" id="cd23799">
    <property type="entry name" value="UBCc_UBE2J"/>
    <property type="match status" value="1"/>
</dbReference>
<dbReference type="Pfam" id="PF00179">
    <property type="entry name" value="UQ_con"/>
    <property type="match status" value="1"/>
</dbReference>
<gene>
    <name evidence="4" type="ORF">HDK90DRAFT_302888</name>
</gene>
<sequence>MSTRGQFNTKNPTIKRILKEASELASQPSPDFHAEPLEDNLFEWHFTLRGPPEPSPYAVGLYHGRIILPAQYPLRPPSFRFVTPSGRFEVNREICLSISGHHEETWQPAWGIRTALVAIRSFMDTDAKGQVGGIDSTESARKKLASESVGWRCGVCGKSNDEIMKGREIVEEENRKAEEVPEELRLAYKDELGEKGKEKSEASASNSGAPQNSGTQREQQATPQPQPSDSTIKPRLNTTTSAPQPAQPAAPRPAPAPTRTIPAAPLRQQQQQQQQQQPLDDGIPGWIDKAIYGVVTALAFLILRKFF</sequence>
<dbReference type="InterPro" id="IPR000608">
    <property type="entry name" value="UBC"/>
</dbReference>
<dbReference type="SUPFAM" id="SSF54495">
    <property type="entry name" value="UBC-like"/>
    <property type="match status" value="1"/>
</dbReference>
<feature type="compositionally biased region" description="Polar residues" evidence="2">
    <location>
        <begin position="202"/>
        <end position="241"/>
    </location>
</feature>
<dbReference type="EMBL" id="JBBWRZ010000007">
    <property type="protein sequence ID" value="KAK8232250.1"/>
    <property type="molecule type" value="Genomic_DNA"/>
</dbReference>
<evidence type="ECO:0000313" key="4">
    <source>
        <dbReference type="EMBL" id="KAK8232250.1"/>
    </source>
</evidence>
<feature type="domain" description="UBC core" evidence="3">
    <location>
        <begin position="12"/>
        <end position="168"/>
    </location>
</feature>
<evidence type="ECO:0000259" key="3">
    <source>
        <dbReference type="PROSITE" id="PS50127"/>
    </source>
</evidence>